<gene>
    <name evidence="2" type="ORF">LOC62_04G005849</name>
</gene>
<dbReference type="EMBL" id="CP086717">
    <property type="protein sequence ID" value="WOO82355.1"/>
    <property type="molecule type" value="Genomic_DNA"/>
</dbReference>
<evidence type="ECO:0000313" key="2">
    <source>
        <dbReference type="EMBL" id="WOO82355.1"/>
    </source>
</evidence>
<feature type="compositionally biased region" description="Pro residues" evidence="1">
    <location>
        <begin position="130"/>
        <end position="139"/>
    </location>
</feature>
<sequence>MPDPIEHFHSTRPLETVDQQGLREAMDSYYHALETDQGLDEAYNHYLCVSGGNQEALDEYVYSKWLRQTSRQEDDKAASPTDGRKDAAPDRSEKAPQKDVKMSDGGDDGGGGGGRGGGNGGGSAQAPGDNIPPSPPSPLPEGAASETQRDTNGHNQQNTSAASARSTNEGTAGVTAPSSSRAERVLVLGAELAWEVARMKPRPEAVFQVADRLGHAGMLKHPRELGERLARDYETIAVAEALLAKLRK</sequence>
<name>A0AAF0Y930_9TREE</name>
<evidence type="ECO:0000313" key="3">
    <source>
        <dbReference type="Proteomes" id="UP000827549"/>
    </source>
</evidence>
<dbReference type="GeneID" id="87809077"/>
<accession>A0AAF0Y930</accession>
<dbReference type="AlphaFoldDB" id="A0AAF0Y930"/>
<organism evidence="2 3">
    <name type="scientific">Vanrija pseudolonga</name>
    <dbReference type="NCBI Taxonomy" id="143232"/>
    <lineage>
        <taxon>Eukaryota</taxon>
        <taxon>Fungi</taxon>
        <taxon>Dikarya</taxon>
        <taxon>Basidiomycota</taxon>
        <taxon>Agaricomycotina</taxon>
        <taxon>Tremellomycetes</taxon>
        <taxon>Trichosporonales</taxon>
        <taxon>Trichosporonaceae</taxon>
        <taxon>Vanrija</taxon>
    </lineage>
</organism>
<keyword evidence="3" id="KW-1185">Reference proteome</keyword>
<dbReference type="RefSeq" id="XP_062628387.1">
    <property type="nucleotide sequence ID" value="XM_062772403.1"/>
</dbReference>
<dbReference type="Proteomes" id="UP000827549">
    <property type="component" value="Chromosome 4"/>
</dbReference>
<reference evidence="2" key="1">
    <citation type="submission" date="2023-10" db="EMBL/GenBank/DDBJ databases">
        <authorList>
            <person name="Noh H."/>
        </authorList>
    </citation>
    <scope>NUCLEOTIDE SEQUENCE</scope>
    <source>
        <strain evidence="2">DUCC4014</strain>
    </source>
</reference>
<proteinExistence type="predicted"/>
<protein>
    <submittedName>
        <fullName evidence="2">Uncharacterized protein</fullName>
    </submittedName>
</protein>
<feature type="region of interest" description="Disordered" evidence="1">
    <location>
        <begin position="69"/>
        <end position="180"/>
    </location>
</feature>
<feature type="compositionally biased region" description="Polar residues" evidence="1">
    <location>
        <begin position="153"/>
        <end position="180"/>
    </location>
</feature>
<evidence type="ECO:0000256" key="1">
    <source>
        <dbReference type="SAM" id="MobiDB-lite"/>
    </source>
</evidence>
<feature type="compositionally biased region" description="Basic and acidic residues" evidence="1">
    <location>
        <begin position="70"/>
        <end position="104"/>
    </location>
</feature>
<feature type="compositionally biased region" description="Gly residues" evidence="1">
    <location>
        <begin position="108"/>
        <end position="123"/>
    </location>
</feature>